<comment type="caution">
    <text evidence="1">The sequence shown here is derived from an EMBL/GenBank/DDBJ whole genome shotgun (WGS) entry which is preliminary data.</text>
</comment>
<organism evidence="1 2">
    <name type="scientific">Rhodocytophaga aerolata</name>
    <dbReference type="NCBI Taxonomy" id="455078"/>
    <lineage>
        <taxon>Bacteria</taxon>
        <taxon>Pseudomonadati</taxon>
        <taxon>Bacteroidota</taxon>
        <taxon>Cytophagia</taxon>
        <taxon>Cytophagales</taxon>
        <taxon>Rhodocytophagaceae</taxon>
        <taxon>Rhodocytophaga</taxon>
    </lineage>
</organism>
<proteinExistence type="predicted"/>
<protein>
    <recommendedName>
        <fullName evidence="3">Lipoprotein</fullName>
    </recommendedName>
</protein>
<accession>A0ABT8R7R8</accession>
<keyword evidence="2" id="KW-1185">Reference proteome</keyword>
<reference evidence="1" key="1">
    <citation type="submission" date="2023-07" db="EMBL/GenBank/DDBJ databases">
        <title>The genome sequence of Rhodocytophaga aerolata KACC 12507.</title>
        <authorList>
            <person name="Zhang X."/>
        </authorList>
    </citation>
    <scope>NUCLEOTIDE SEQUENCE</scope>
    <source>
        <strain evidence="1">KACC 12507</strain>
    </source>
</reference>
<name>A0ABT8R7R8_9BACT</name>
<dbReference type="Proteomes" id="UP001168528">
    <property type="component" value="Unassembled WGS sequence"/>
</dbReference>
<sequence length="422" mass="47446">MTLYYKLVFFILLVFSLHSCLSRLRKDEQPPEKAFRANKLHKGTFGYDLTFLKKYDSLIVLSDATNKSQVIVSPKLQGRVMTSTSTGRYGKSYGWINHELISSGQFEPHINVFGGEDRFWLGPEGGQFSVFFKKGNPFDFAHWQTPPSLDTESFQVVSKMIDRVTLQKDMHLQNYAGFDFYLKVERKIRLLSPTEIGQFLAYKTLDSLSMVGFESENKISNTGKLAWKKQSGLLSVWILGMFNPSQATTIVIPIKEGSERTLGQPVNDQYFGDIPDNRLDVQPDVIYFKGDGKFRSKIGISSKRAKSIFGSYDAKQGILTLVQFSMPENASDYVNSMWEIQKQPYAGDVVNSYNDGPVSPEGKPLGPFYELETSSPAAALDPGANLIHIHRTYHFEGPVNELDKLAQATLGVTLQEIVKALP</sequence>
<dbReference type="RefSeq" id="WP_302038948.1">
    <property type="nucleotide sequence ID" value="NZ_JAUKPO010000010.1"/>
</dbReference>
<evidence type="ECO:0000313" key="1">
    <source>
        <dbReference type="EMBL" id="MDO1448146.1"/>
    </source>
</evidence>
<evidence type="ECO:0000313" key="2">
    <source>
        <dbReference type="Proteomes" id="UP001168528"/>
    </source>
</evidence>
<dbReference type="Pfam" id="PF20583">
    <property type="entry name" value="DUF6786"/>
    <property type="match status" value="1"/>
</dbReference>
<evidence type="ECO:0008006" key="3">
    <source>
        <dbReference type="Google" id="ProtNLM"/>
    </source>
</evidence>
<dbReference type="InterPro" id="IPR046713">
    <property type="entry name" value="DUF6786"/>
</dbReference>
<dbReference type="EMBL" id="JAUKPO010000010">
    <property type="protein sequence ID" value="MDO1448146.1"/>
    <property type="molecule type" value="Genomic_DNA"/>
</dbReference>
<gene>
    <name evidence="1" type="ORF">Q0590_17865</name>
</gene>